<dbReference type="AlphaFoldDB" id="A0A812LSB5"/>
<dbReference type="Proteomes" id="UP000604046">
    <property type="component" value="Unassembled WGS sequence"/>
</dbReference>
<name>A0A812LSB5_9DINO</name>
<evidence type="ECO:0000313" key="1">
    <source>
        <dbReference type="EMBL" id="CAE7251241.1"/>
    </source>
</evidence>
<proteinExistence type="predicted"/>
<evidence type="ECO:0000313" key="2">
    <source>
        <dbReference type="Proteomes" id="UP000604046"/>
    </source>
</evidence>
<sequence>MSFLHGGCFLHGRWKDLESSNIYIVTNPDSDNPYIKLLTIVNNPAKDDRRDFEIRRVSNGSIQMVPMMHKDTLGKETTYDLYIDQSVPGRIIWYSPTTGRQRTWQFMLQVWNTTLVQLTGEVEGDVLRLAMWKLTGEEISKVSMRRNTSWQDARRLMVPGLRPLLSKKLAFVSPLGEVLAPTHNERPLSELLGCARCELEPDEAWRRFQ</sequence>
<comment type="caution">
    <text evidence="1">The sequence shown here is derived from an EMBL/GenBank/DDBJ whole genome shotgun (WGS) entry which is preliminary data.</text>
</comment>
<protein>
    <submittedName>
        <fullName evidence="1">Nipblb protein</fullName>
    </submittedName>
</protein>
<accession>A0A812LSB5</accession>
<dbReference type="EMBL" id="CAJNDS010001191">
    <property type="protein sequence ID" value="CAE7251241.1"/>
    <property type="molecule type" value="Genomic_DNA"/>
</dbReference>
<reference evidence="1" key="1">
    <citation type="submission" date="2021-02" db="EMBL/GenBank/DDBJ databases">
        <authorList>
            <person name="Dougan E. K."/>
            <person name="Rhodes N."/>
            <person name="Thang M."/>
            <person name="Chan C."/>
        </authorList>
    </citation>
    <scope>NUCLEOTIDE SEQUENCE</scope>
</reference>
<gene>
    <name evidence="1" type="primary">nipblb</name>
    <name evidence="1" type="ORF">SNAT2548_LOCUS12433</name>
</gene>
<keyword evidence="2" id="KW-1185">Reference proteome</keyword>
<organism evidence="1 2">
    <name type="scientific">Symbiodinium natans</name>
    <dbReference type="NCBI Taxonomy" id="878477"/>
    <lineage>
        <taxon>Eukaryota</taxon>
        <taxon>Sar</taxon>
        <taxon>Alveolata</taxon>
        <taxon>Dinophyceae</taxon>
        <taxon>Suessiales</taxon>
        <taxon>Symbiodiniaceae</taxon>
        <taxon>Symbiodinium</taxon>
    </lineage>
</organism>